<dbReference type="AlphaFoldDB" id="X0WKQ7"/>
<feature type="non-terminal residue" evidence="1">
    <location>
        <position position="49"/>
    </location>
</feature>
<proteinExistence type="predicted"/>
<gene>
    <name evidence="1" type="ORF">S01H1_70155</name>
</gene>
<comment type="caution">
    <text evidence="1">The sequence shown here is derived from an EMBL/GenBank/DDBJ whole genome shotgun (WGS) entry which is preliminary data.</text>
</comment>
<dbReference type="EMBL" id="BARS01046630">
    <property type="protein sequence ID" value="GAG31240.1"/>
    <property type="molecule type" value="Genomic_DNA"/>
</dbReference>
<accession>X0WKQ7</accession>
<reference evidence="1" key="1">
    <citation type="journal article" date="2014" name="Front. Microbiol.">
        <title>High frequency of phylogenetically diverse reductive dehalogenase-homologous genes in deep subseafloor sedimentary metagenomes.</title>
        <authorList>
            <person name="Kawai M."/>
            <person name="Futagami T."/>
            <person name="Toyoda A."/>
            <person name="Takaki Y."/>
            <person name="Nishi S."/>
            <person name="Hori S."/>
            <person name="Arai W."/>
            <person name="Tsubouchi T."/>
            <person name="Morono Y."/>
            <person name="Uchiyama I."/>
            <person name="Ito T."/>
            <person name="Fujiyama A."/>
            <person name="Inagaki F."/>
            <person name="Takami H."/>
        </authorList>
    </citation>
    <scope>NUCLEOTIDE SEQUENCE</scope>
    <source>
        <strain evidence="1">Expedition CK06-06</strain>
    </source>
</reference>
<name>X0WKQ7_9ZZZZ</name>
<organism evidence="1">
    <name type="scientific">marine sediment metagenome</name>
    <dbReference type="NCBI Taxonomy" id="412755"/>
    <lineage>
        <taxon>unclassified sequences</taxon>
        <taxon>metagenomes</taxon>
        <taxon>ecological metagenomes</taxon>
    </lineage>
</organism>
<sequence>MEASELVRRLLINFDDFRKTVYEYFPEKKPCAGCGSFKKWYKELKEDEV</sequence>
<evidence type="ECO:0000313" key="1">
    <source>
        <dbReference type="EMBL" id="GAG31240.1"/>
    </source>
</evidence>
<protein>
    <submittedName>
        <fullName evidence="1">Uncharacterized protein</fullName>
    </submittedName>
</protein>